<dbReference type="NCBIfam" id="TIGR01308">
    <property type="entry name" value="rpmD_bact"/>
    <property type="match status" value="1"/>
</dbReference>
<keyword evidence="9" id="KW-1185">Reference proteome</keyword>
<dbReference type="RefSeq" id="WP_090567866.1">
    <property type="nucleotide sequence ID" value="NZ_CP189791.1"/>
</dbReference>
<comment type="subunit">
    <text evidence="2 5">Part of the 50S ribosomal subunit.</text>
</comment>
<dbReference type="HAMAP" id="MF_01371_B">
    <property type="entry name" value="Ribosomal_uL30_B"/>
    <property type="match status" value="1"/>
</dbReference>
<evidence type="ECO:0000313" key="8">
    <source>
        <dbReference type="EMBL" id="MCZ8533563.1"/>
    </source>
</evidence>
<dbReference type="OrthoDB" id="9812790at2"/>
<protein>
    <recommendedName>
        <fullName evidence="5">Large ribosomal subunit protein uL30</fullName>
    </recommendedName>
</protein>
<dbReference type="Proteomes" id="UP001152172">
    <property type="component" value="Unassembled WGS sequence"/>
</dbReference>
<dbReference type="PIRSF" id="PIRSF002211">
    <property type="entry name" value="Ribosomal_L30_bac-type"/>
    <property type="match status" value="1"/>
</dbReference>
<dbReference type="InterPro" id="IPR036919">
    <property type="entry name" value="Ribo_uL30_ferredoxin-like_sf"/>
</dbReference>
<keyword evidence="3 5" id="KW-0689">Ribosomal protein</keyword>
<evidence type="ECO:0000259" key="7">
    <source>
        <dbReference type="Pfam" id="PF00327"/>
    </source>
</evidence>
<accession>A0A9X3L994</accession>
<evidence type="ECO:0000256" key="5">
    <source>
        <dbReference type="HAMAP-Rule" id="MF_01371"/>
    </source>
</evidence>
<dbReference type="InterPro" id="IPR018038">
    <property type="entry name" value="Ribosomal_uL30_CS"/>
</dbReference>
<dbReference type="CDD" id="cd01658">
    <property type="entry name" value="Ribosomal_L30"/>
    <property type="match status" value="1"/>
</dbReference>
<dbReference type="Gene3D" id="3.30.1390.20">
    <property type="entry name" value="Ribosomal protein L30, ferredoxin-like fold domain"/>
    <property type="match status" value="1"/>
</dbReference>
<evidence type="ECO:0000313" key="9">
    <source>
        <dbReference type="Proteomes" id="UP001152172"/>
    </source>
</evidence>
<evidence type="ECO:0000256" key="3">
    <source>
        <dbReference type="ARBA" id="ARBA00022980"/>
    </source>
</evidence>
<evidence type="ECO:0000256" key="2">
    <source>
        <dbReference type="ARBA" id="ARBA00011838"/>
    </source>
</evidence>
<dbReference type="FunFam" id="3.30.1390.20:FF:000001">
    <property type="entry name" value="50S ribosomal protein L30"/>
    <property type="match status" value="1"/>
</dbReference>
<gene>
    <name evidence="5 8" type="primary">rpmD</name>
    <name evidence="8" type="ORF">M9R61_09585</name>
</gene>
<reference evidence="8" key="1">
    <citation type="submission" date="2022-05" db="EMBL/GenBank/DDBJ databases">
        <authorList>
            <person name="Colautti A."/>
            <person name="Iacumin L."/>
        </authorList>
    </citation>
    <scope>NUCLEOTIDE SEQUENCE</scope>
    <source>
        <strain evidence="8">DSM 30747</strain>
    </source>
</reference>
<dbReference type="GO" id="GO:0022625">
    <property type="term" value="C:cytosolic large ribosomal subunit"/>
    <property type="evidence" value="ECO:0007669"/>
    <property type="project" value="TreeGrafter"/>
</dbReference>
<evidence type="ECO:0000256" key="6">
    <source>
        <dbReference type="RuleBase" id="RU003734"/>
    </source>
</evidence>
<comment type="caution">
    <text evidence="8">The sequence shown here is derived from an EMBL/GenBank/DDBJ whole genome shotgun (WGS) entry which is preliminary data.</text>
</comment>
<dbReference type="GO" id="GO:0003735">
    <property type="term" value="F:structural constituent of ribosome"/>
    <property type="evidence" value="ECO:0007669"/>
    <property type="project" value="InterPro"/>
</dbReference>
<dbReference type="Pfam" id="PF00327">
    <property type="entry name" value="Ribosomal_L30"/>
    <property type="match status" value="1"/>
</dbReference>
<name>A0A9X3L994_9BACI</name>
<dbReference type="SUPFAM" id="SSF55129">
    <property type="entry name" value="Ribosomal protein L30p/L7e"/>
    <property type="match status" value="1"/>
</dbReference>
<evidence type="ECO:0000256" key="4">
    <source>
        <dbReference type="ARBA" id="ARBA00023274"/>
    </source>
</evidence>
<dbReference type="PANTHER" id="PTHR15892:SF2">
    <property type="entry name" value="LARGE RIBOSOMAL SUBUNIT PROTEIN UL30M"/>
    <property type="match status" value="1"/>
</dbReference>
<organism evidence="8 9">
    <name type="scientific">Psychrobacillus psychrodurans</name>
    <dbReference type="NCBI Taxonomy" id="126157"/>
    <lineage>
        <taxon>Bacteria</taxon>
        <taxon>Bacillati</taxon>
        <taxon>Bacillota</taxon>
        <taxon>Bacilli</taxon>
        <taxon>Bacillales</taxon>
        <taxon>Bacillaceae</taxon>
        <taxon>Psychrobacillus</taxon>
    </lineage>
</organism>
<dbReference type="InterPro" id="IPR016082">
    <property type="entry name" value="Ribosomal_uL30_ferredoxin-like"/>
</dbReference>
<sequence>MATKLEITLTRSLIGTKPAQRKTVEALGLRKMHQTVEHQDNAAIRGMVGKVAHLVTTKEI</sequence>
<dbReference type="PANTHER" id="PTHR15892">
    <property type="entry name" value="MITOCHONDRIAL RIBOSOMAL PROTEIN L30"/>
    <property type="match status" value="1"/>
</dbReference>
<dbReference type="AlphaFoldDB" id="A0A9X3L994"/>
<keyword evidence="4 5" id="KW-0687">Ribonucleoprotein</keyword>
<dbReference type="GO" id="GO:0006412">
    <property type="term" value="P:translation"/>
    <property type="evidence" value="ECO:0007669"/>
    <property type="project" value="UniProtKB-UniRule"/>
</dbReference>
<dbReference type="PROSITE" id="PS00634">
    <property type="entry name" value="RIBOSOMAL_L30"/>
    <property type="match status" value="1"/>
</dbReference>
<dbReference type="InterPro" id="IPR005996">
    <property type="entry name" value="Ribosomal_uL30_bac-type"/>
</dbReference>
<dbReference type="EMBL" id="JAMKBI010000006">
    <property type="protein sequence ID" value="MCZ8533563.1"/>
    <property type="molecule type" value="Genomic_DNA"/>
</dbReference>
<evidence type="ECO:0000256" key="1">
    <source>
        <dbReference type="ARBA" id="ARBA00007594"/>
    </source>
</evidence>
<comment type="similarity">
    <text evidence="1 5 6">Belongs to the universal ribosomal protein uL30 family.</text>
</comment>
<proteinExistence type="inferred from homology"/>
<feature type="domain" description="Large ribosomal subunit protein uL30-like ferredoxin-like fold" evidence="7">
    <location>
        <begin position="6"/>
        <end position="55"/>
    </location>
</feature>